<evidence type="ECO:0000313" key="3">
    <source>
        <dbReference type="Proteomes" id="UP000008066"/>
    </source>
</evidence>
<accession>G0RXU4</accession>
<feature type="compositionally biased region" description="Polar residues" evidence="1">
    <location>
        <begin position="812"/>
        <end position="821"/>
    </location>
</feature>
<sequence>MLSRRLVRAVAPLRSPVLPAARRLPLIQQRTFLPEAMVGRSKIDEKYPDSDYPTLTDKEDPDMNGGYINPPRIKRQFRDPHADWWDKQERRNFGEPVHEDHDILGMFSPYEYTWITPGKGLFQIGLFIASFLGLCYVVKLTYPDRVSYPREFEGGLERELGGAGAARMEGDPDPFLCLDDEIMWMVSLYCLPASKLISSPVALQDKSTSSASAMRYDDWDVILFPTGRDSKIPFKEFKVACHVVPDIELAHLHGAVGSPVMTCFVPSLPPGTPFQVSIHCWRRPEISQFARTYSKNPDLVKFEARVTLDGRLVASAILDRDVNGPHLITSTFEFTKTGELERLTFPAFRQEILRQNHWHPGDDLGRIKVIISEGFPRDSLTVPIERVKNIVTFSFQHAPLGKIPGIAWPNPGMWRRPTPNPAVSVPTYFPGDGAESHAHSPGKRSLLLKGIRNHGFPSTVIPGSIFHHQSNPAGLLNPPGFKVPHFSASNPSVPNIFSPHDPFAEPTYRDWMSSITNVQAGDFWDGRTTWPINPRNFHKSDTIMADCPSQGGDPMQISGSSLEDDPLRLKAPQNTPTEGGEGPNPGAQFAHPIPSELTADLESALSQSLLNQAPTSAISQRNFPMPHSDGLSRKEGRQVSLGQGTSAQMPSTSSSMEARRLSQALFGMNNLPIEASVNNGVSASVTPLFAANQRSVNNPLVATFGSAILSQGSTNPSGTEQSTDTTATTTAAAAAAVTDVQVEPPAPTSNAANESVINLTSGTSSTSTVHANVPTSVSKRPRNFTPASARVIDEEDEPRRTSPQVQVGGFAETTSVEESIQ</sequence>
<feature type="compositionally biased region" description="Polar residues" evidence="1">
    <location>
        <begin position="760"/>
        <end position="778"/>
    </location>
</feature>
<dbReference type="SMR" id="G0RXU4"/>
<evidence type="ECO:0007829" key="4">
    <source>
        <dbReference type="PDB" id="7ZM7"/>
    </source>
</evidence>
<dbReference type="PDB" id="7ZM8">
    <property type="method" value="EM"/>
    <property type="resolution" value="2.76 A"/>
    <property type="chains" value="a=1-821"/>
</dbReference>
<proteinExistence type="evidence at protein level"/>
<feature type="region of interest" description="Disordered" evidence="1">
    <location>
        <begin position="615"/>
        <end position="654"/>
    </location>
</feature>
<dbReference type="EMDB" id="EMD-14794"/>
<feature type="compositionally biased region" description="Low complexity" evidence="1">
    <location>
        <begin position="723"/>
        <end position="732"/>
    </location>
</feature>
<dbReference type="EMBL" id="GL988030">
    <property type="protein sequence ID" value="EGS24110.1"/>
    <property type="molecule type" value="Genomic_DNA"/>
</dbReference>
<dbReference type="PANTHER" id="PTHR12840:SF1">
    <property type="entry name" value="NADH DEHYDROGENASE [UBIQUINONE] 1 BETA SUBCOMPLEX SUBUNIT 8, MITOCHONDRIAL"/>
    <property type="match status" value="1"/>
</dbReference>
<dbReference type="PANTHER" id="PTHR12840">
    <property type="entry name" value="NADH-UBIQUINONE OXIDOREDUCTASE ASHI SUBUNIT"/>
    <property type="match status" value="1"/>
</dbReference>
<gene>
    <name evidence="2" type="ORF">CTHT_0000410</name>
</gene>
<dbReference type="STRING" id="759272.G0RXU4"/>
<feature type="compositionally biased region" description="Polar residues" evidence="1">
    <location>
        <begin position="640"/>
        <end position="654"/>
    </location>
</feature>
<dbReference type="RefSeq" id="XP_006690596.1">
    <property type="nucleotide sequence ID" value="XM_006690533.1"/>
</dbReference>
<dbReference type="EMDB" id="EMD-14798"/>
<dbReference type="GeneID" id="18254079"/>
<organism evidence="3">
    <name type="scientific">Chaetomium thermophilum (strain DSM 1495 / CBS 144.50 / IMI 039719)</name>
    <name type="common">Thermochaetoides thermophila</name>
    <dbReference type="NCBI Taxonomy" id="759272"/>
    <lineage>
        <taxon>Eukaryota</taxon>
        <taxon>Fungi</taxon>
        <taxon>Dikarya</taxon>
        <taxon>Ascomycota</taxon>
        <taxon>Pezizomycotina</taxon>
        <taxon>Sordariomycetes</taxon>
        <taxon>Sordariomycetidae</taxon>
        <taxon>Sordariales</taxon>
        <taxon>Chaetomiaceae</taxon>
        <taxon>Thermochaetoides</taxon>
    </lineage>
</organism>
<dbReference type="eggNOG" id="ENOG502SNQW">
    <property type="taxonomic scope" value="Eukaryota"/>
</dbReference>
<dbReference type="EMDB" id="EMD-14797"/>
<dbReference type="PDB" id="7ZMG">
    <property type="method" value="EM"/>
    <property type="resolution" value="2.44 A"/>
    <property type="chains" value="a=1-209"/>
</dbReference>
<keyword evidence="4 5" id="KW-0002">3D-structure</keyword>
<dbReference type="EMDB" id="EMD-14792"/>
<feature type="region of interest" description="Disordered" evidence="1">
    <location>
        <begin position="48"/>
        <end position="72"/>
    </location>
</feature>
<dbReference type="OrthoDB" id="2014058at2759"/>
<dbReference type="PDB" id="7ZME">
    <property type="method" value="EM"/>
    <property type="resolution" value="2.83 A"/>
    <property type="chains" value="a=1-821"/>
</dbReference>
<feature type="compositionally biased region" description="Polar residues" evidence="1">
    <location>
        <begin position="710"/>
        <end position="722"/>
    </location>
</feature>
<dbReference type="AlphaFoldDB" id="G0RXU4"/>
<dbReference type="PDB" id="7ZMH">
    <property type="method" value="EM"/>
    <property type="resolution" value="2.47 A"/>
    <property type="chains" value="a=1-821"/>
</dbReference>
<dbReference type="EMDB" id="EMD-14791"/>
<reference evidence="4 5" key="2">
    <citation type="journal article" date="2022" name="Sci. Adv.">
        <title>Conformational changes in mitochondrial complex I of the thermophilic eukaryote &lt;i&gt;Chaetomium thermophilum&lt;/i&gt;.</title>
        <authorList>
            <person name="Laube E."/>
            <person name="Meier-Credo J."/>
            <person name="Langer J.D."/>
            <person name="Kuhlbrandt W."/>
        </authorList>
    </citation>
    <scope>STRUCTURE BY ELECTRON MICROSCOPY (2.44 ANGSTROMS) OF 1-209</scope>
</reference>
<keyword evidence="2" id="KW-0830">Ubiquinone</keyword>
<reference evidence="2 3" key="1">
    <citation type="journal article" date="2011" name="Cell">
        <title>Insight into structure and assembly of the nuclear pore complex by utilizing the genome of a eukaryotic thermophile.</title>
        <authorList>
            <person name="Amlacher S."/>
            <person name="Sarges P."/>
            <person name="Flemming D."/>
            <person name="van Noort V."/>
            <person name="Kunze R."/>
            <person name="Devos D.P."/>
            <person name="Arumugam M."/>
            <person name="Bork P."/>
            <person name="Hurt E."/>
        </authorList>
    </citation>
    <scope>NUCLEOTIDE SEQUENCE [LARGE SCALE GENOMIC DNA]</scope>
    <source>
        <strain evidence="3">DSM 1495 / CBS 144.50 / IMI 039719</strain>
    </source>
</reference>
<evidence type="ECO:0000313" key="2">
    <source>
        <dbReference type="EMBL" id="EGS24110.1"/>
    </source>
</evidence>
<dbReference type="PDB" id="7ZMB">
    <property type="method" value="EM"/>
    <property type="resolution" value="2.75 A"/>
    <property type="chains" value="a=1-209"/>
</dbReference>
<protein>
    <submittedName>
        <fullName evidence="2">NADH dehydrogenase (Ubiquinone)-like protein</fullName>
    </submittedName>
</protein>
<evidence type="ECO:0007829" key="5">
    <source>
        <dbReference type="PDB" id="7ZM8"/>
    </source>
</evidence>
<dbReference type="InterPro" id="IPR008699">
    <property type="entry name" value="NDUFB8"/>
</dbReference>
<dbReference type="Pfam" id="PF05821">
    <property type="entry name" value="NDUF_B8"/>
    <property type="match status" value="1"/>
</dbReference>
<dbReference type="HOGENOM" id="CLU_018143_0_0_1"/>
<dbReference type="PDB" id="7ZM7">
    <property type="method" value="EM"/>
    <property type="resolution" value="2.77 A"/>
    <property type="chains" value="a=1-209"/>
</dbReference>
<keyword evidence="3" id="KW-1185">Reference proteome</keyword>
<feature type="region of interest" description="Disordered" evidence="1">
    <location>
        <begin position="534"/>
        <end position="592"/>
    </location>
</feature>
<dbReference type="EMDB" id="EMD-14796"/>
<dbReference type="GO" id="GO:0005739">
    <property type="term" value="C:mitochondrion"/>
    <property type="evidence" value="ECO:0007669"/>
    <property type="project" value="InterPro"/>
</dbReference>
<evidence type="ECO:0000256" key="1">
    <source>
        <dbReference type="SAM" id="MobiDB-lite"/>
    </source>
</evidence>
<dbReference type="Proteomes" id="UP000008066">
    <property type="component" value="Unassembled WGS sequence"/>
</dbReference>
<feature type="region of interest" description="Disordered" evidence="1">
    <location>
        <begin position="760"/>
        <end position="821"/>
    </location>
</feature>
<dbReference type="KEGG" id="cthr:CTHT_0000410"/>
<feature type="region of interest" description="Disordered" evidence="1">
    <location>
        <begin position="710"/>
        <end position="732"/>
    </location>
</feature>
<name>G0RXU4_CHATD</name>